<dbReference type="AlphaFoldDB" id="A0A0C3CMZ2"/>
<reference evidence="1 2" key="1">
    <citation type="submission" date="2014-04" db="EMBL/GenBank/DDBJ databases">
        <authorList>
            <consortium name="DOE Joint Genome Institute"/>
            <person name="Kuo A."/>
            <person name="Gay G."/>
            <person name="Dore J."/>
            <person name="Kohler A."/>
            <person name="Nagy L.G."/>
            <person name="Floudas D."/>
            <person name="Copeland A."/>
            <person name="Barry K.W."/>
            <person name="Cichocki N."/>
            <person name="Veneault-Fourrey C."/>
            <person name="LaButti K."/>
            <person name="Lindquist E.A."/>
            <person name="Lipzen A."/>
            <person name="Lundell T."/>
            <person name="Morin E."/>
            <person name="Murat C."/>
            <person name="Sun H."/>
            <person name="Tunlid A."/>
            <person name="Henrissat B."/>
            <person name="Grigoriev I.V."/>
            <person name="Hibbett D.S."/>
            <person name="Martin F."/>
            <person name="Nordberg H.P."/>
            <person name="Cantor M.N."/>
            <person name="Hua S.X."/>
        </authorList>
    </citation>
    <scope>NUCLEOTIDE SEQUENCE [LARGE SCALE GENOMIC DNA]</scope>
    <source>
        <strain evidence="2">h7</strain>
    </source>
</reference>
<protein>
    <submittedName>
        <fullName evidence="1">Uncharacterized protein</fullName>
    </submittedName>
</protein>
<dbReference type="HOGENOM" id="CLU_1927883_0_0_1"/>
<accession>A0A0C3CMZ2</accession>
<sequence>MPCHKKRAYSHPPRVARPIPARLRVHSSCTLPRFLRFSSPTSCSGASTPRVISFDCRSLSHTLALQDFLVLSRWHIAAFKVCVDGQQKKANYHSRRDTANLYLISSQFAFSVFIELVSVERVCVILRARAA</sequence>
<gene>
    <name evidence="1" type="ORF">M413DRAFT_341858</name>
</gene>
<proteinExistence type="predicted"/>
<dbReference type="Proteomes" id="UP000053424">
    <property type="component" value="Unassembled WGS sequence"/>
</dbReference>
<reference evidence="2" key="2">
    <citation type="submission" date="2015-01" db="EMBL/GenBank/DDBJ databases">
        <title>Evolutionary Origins and Diversification of the Mycorrhizal Mutualists.</title>
        <authorList>
            <consortium name="DOE Joint Genome Institute"/>
            <consortium name="Mycorrhizal Genomics Consortium"/>
            <person name="Kohler A."/>
            <person name="Kuo A."/>
            <person name="Nagy L.G."/>
            <person name="Floudas D."/>
            <person name="Copeland A."/>
            <person name="Barry K.W."/>
            <person name="Cichocki N."/>
            <person name="Veneault-Fourrey C."/>
            <person name="LaButti K."/>
            <person name="Lindquist E.A."/>
            <person name="Lipzen A."/>
            <person name="Lundell T."/>
            <person name="Morin E."/>
            <person name="Murat C."/>
            <person name="Riley R."/>
            <person name="Ohm R."/>
            <person name="Sun H."/>
            <person name="Tunlid A."/>
            <person name="Henrissat B."/>
            <person name="Grigoriev I.V."/>
            <person name="Hibbett D.S."/>
            <person name="Martin F."/>
        </authorList>
    </citation>
    <scope>NUCLEOTIDE SEQUENCE [LARGE SCALE GENOMIC DNA]</scope>
    <source>
        <strain evidence="2">h7</strain>
    </source>
</reference>
<evidence type="ECO:0000313" key="1">
    <source>
        <dbReference type="EMBL" id="KIM45494.1"/>
    </source>
</evidence>
<evidence type="ECO:0000313" key="2">
    <source>
        <dbReference type="Proteomes" id="UP000053424"/>
    </source>
</evidence>
<organism evidence="1 2">
    <name type="scientific">Hebeloma cylindrosporum</name>
    <dbReference type="NCBI Taxonomy" id="76867"/>
    <lineage>
        <taxon>Eukaryota</taxon>
        <taxon>Fungi</taxon>
        <taxon>Dikarya</taxon>
        <taxon>Basidiomycota</taxon>
        <taxon>Agaricomycotina</taxon>
        <taxon>Agaricomycetes</taxon>
        <taxon>Agaricomycetidae</taxon>
        <taxon>Agaricales</taxon>
        <taxon>Agaricineae</taxon>
        <taxon>Hymenogastraceae</taxon>
        <taxon>Hebeloma</taxon>
    </lineage>
</organism>
<keyword evidence="2" id="KW-1185">Reference proteome</keyword>
<dbReference type="EMBL" id="KN831772">
    <property type="protein sequence ID" value="KIM45494.1"/>
    <property type="molecule type" value="Genomic_DNA"/>
</dbReference>
<name>A0A0C3CMZ2_HEBCY</name>